<evidence type="ECO:0000313" key="1">
    <source>
        <dbReference type="EMBL" id="OEO31091.1"/>
    </source>
</evidence>
<dbReference type="OrthoDB" id="9769293at2"/>
<comment type="caution">
    <text evidence="1">The sequence shown here is derived from an EMBL/GenBank/DDBJ whole genome shotgun (WGS) entry which is preliminary data.</text>
</comment>
<dbReference type="EMBL" id="LAJE02000171">
    <property type="protein sequence ID" value="OEO31091.1"/>
    <property type="molecule type" value="Genomic_DNA"/>
</dbReference>
<sequence>MGYTLQKKPIADLDLDPKNPRLPNYVSRDQEAMLQFLANASSIEELMSAISENDFFQAEALIAVPEGGRLVVVEGNRRLTALKLLSGANFEGMSSRIHDFQQGAKHKPTEVPVAVYDTRDEVLNYLGNRHIAGVKPWGALAKARYIRQLFDATDRQASFQGRARTVAKVIGSRRDFISKAMRAYDMYSVAEEKDFFGIAGIDEKSVKFSLLSTAVDYEGVQAFVYGAPDTDEGSIERAPDPDRVKELFQWMFSQDKDGKTPLGESRNIIKLSRIMMNEEALKSLRTGATVEQAYLLTTGVGEDFDALCIQVQRELREANSIVADVENTETREELVSSIFRQARQLEAAMRT</sequence>
<evidence type="ECO:0000313" key="2">
    <source>
        <dbReference type="Proteomes" id="UP000095463"/>
    </source>
</evidence>
<dbReference type="RefSeq" id="WP_069909709.1">
    <property type="nucleotide sequence ID" value="NZ_LAJE02000171.1"/>
</dbReference>
<protein>
    <recommendedName>
        <fullName evidence="3">ParB/Sulfiredoxin domain-containing protein</fullName>
    </recommendedName>
</protein>
<proteinExistence type="predicted"/>
<reference evidence="1 2" key="1">
    <citation type="journal article" date="2015" name="Genome Announc.">
        <title>Genome Assemblies of Three Soil-Associated Devosia species: D. insulae, D. limi, and D. soli.</title>
        <authorList>
            <person name="Hassan Y.I."/>
            <person name="Lepp D."/>
            <person name="Zhou T."/>
        </authorList>
    </citation>
    <scope>NUCLEOTIDE SEQUENCE [LARGE SCALE GENOMIC DNA]</scope>
    <source>
        <strain evidence="1 2">DS-56</strain>
    </source>
</reference>
<name>A0A1E5XR59_9HYPH</name>
<keyword evidence="2" id="KW-1185">Reference proteome</keyword>
<dbReference type="Proteomes" id="UP000095463">
    <property type="component" value="Unassembled WGS sequence"/>
</dbReference>
<gene>
    <name evidence="1" type="ORF">VW23_017940</name>
</gene>
<organism evidence="1 2">
    <name type="scientific">Devosia insulae DS-56</name>
    <dbReference type="NCBI Taxonomy" id="1116389"/>
    <lineage>
        <taxon>Bacteria</taxon>
        <taxon>Pseudomonadati</taxon>
        <taxon>Pseudomonadota</taxon>
        <taxon>Alphaproteobacteria</taxon>
        <taxon>Hyphomicrobiales</taxon>
        <taxon>Devosiaceae</taxon>
        <taxon>Devosia</taxon>
    </lineage>
</organism>
<dbReference type="SUPFAM" id="SSF110849">
    <property type="entry name" value="ParB/Sulfiredoxin"/>
    <property type="match status" value="1"/>
</dbReference>
<dbReference type="InterPro" id="IPR036086">
    <property type="entry name" value="ParB/Sulfiredoxin_sf"/>
</dbReference>
<dbReference type="AlphaFoldDB" id="A0A1E5XR59"/>
<accession>A0A1E5XR59</accession>
<evidence type="ECO:0008006" key="3">
    <source>
        <dbReference type="Google" id="ProtNLM"/>
    </source>
</evidence>